<feature type="compositionally biased region" description="Basic and acidic residues" evidence="1">
    <location>
        <begin position="138"/>
        <end position="149"/>
    </location>
</feature>
<dbReference type="OrthoDB" id="10072039at2759"/>
<feature type="compositionally biased region" description="Low complexity" evidence="1">
    <location>
        <begin position="15"/>
        <end position="30"/>
    </location>
</feature>
<dbReference type="PROSITE" id="PS01159">
    <property type="entry name" value="WW_DOMAIN_1"/>
    <property type="match status" value="1"/>
</dbReference>
<feature type="compositionally biased region" description="Low complexity" evidence="1">
    <location>
        <begin position="166"/>
        <end position="189"/>
    </location>
</feature>
<dbReference type="EnsemblMetazoa" id="Aqu2.1.41893_001">
    <property type="protein sequence ID" value="Aqu2.1.41893_001"/>
    <property type="gene ID" value="Aqu2.1.41893"/>
</dbReference>
<dbReference type="Pfam" id="PF00397">
    <property type="entry name" value="WW"/>
    <property type="match status" value="1"/>
</dbReference>
<feature type="compositionally biased region" description="Polar residues" evidence="1">
    <location>
        <begin position="59"/>
        <end position="80"/>
    </location>
</feature>
<dbReference type="InParanoid" id="A0A1X7VR40"/>
<accession>A0A1X7VR40</accession>
<feature type="domain" description="WW" evidence="2">
    <location>
        <begin position="117"/>
        <end position="150"/>
    </location>
</feature>
<feature type="compositionally biased region" description="Low complexity" evidence="1">
    <location>
        <begin position="271"/>
        <end position="286"/>
    </location>
</feature>
<feature type="compositionally biased region" description="Polar residues" evidence="1">
    <location>
        <begin position="249"/>
        <end position="262"/>
    </location>
</feature>
<dbReference type="STRING" id="400682.A0A1X7VR40"/>
<dbReference type="Gene3D" id="2.20.70.10">
    <property type="match status" value="1"/>
</dbReference>
<feature type="region of interest" description="Disordered" evidence="1">
    <location>
        <begin position="1"/>
        <end position="303"/>
    </location>
</feature>
<dbReference type="InterPro" id="IPR001202">
    <property type="entry name" value="WW_dom"/>
</dbReference>
<evidence type="ECO:0000313" key="4">
    <source>
        <dbReference type="Proteomes" id="UP000007879"/>
    </source>
</evidence>
<feature type="compositionally biased region" description="Polar residues" evidence="1">
    <location>
        <begin position="372"/>
        <end position="388"/>
    </location>
</feature>
<dbReference type="InterPro" id="IPR036020">
    <property type="entry name" value="WW_dom_sf"/>
</dbReference>
<dbReference type="CDD" id="cd00201">
    <property type="entry name" value="WW"/>
    <property type="match status" value="1"/>
</dbReference>
<protein>
    <recommendedName>
        <fullName evidence="2">WW domain-containing protein</fullName>
    </recommendedName>
</protein>
<organism evidence="3">
    <name type="scientific">Amphimedon queenslandica</name>
    <name type="common">Sponge</name>
    <dbReference type="NCBI Taxonomy" id="400682"/>
    <lineage>
        <taxon>Eukaryota</taxon>
        <taxon>Metazoa</taxon>
        <taxon>Porifera</taxon>
        <taxon>Demospongiae</taxon>
        <taxon>Heteroscleromorpha</taxon>
        <taxon>Haplosclerida</taxon>
        <taxon>Niphatidae</taxon>
        <taxon>Amphimedon</taxon>
    </lineage>
</organism>
<dbReference type="SUPFAM" id="SSF51045">
    <property type="entry name" value="WW domain"/>
    <property type="match status" value="1"/>
</dbReference>
<dbReference type="KEGG" id="aqu:105315700"/>
<feature type="compositionally biased region" description="Basic and acidic residues" evidence="1">
    <location>
        <begin position="31"/>
        <end position="44"/>
    </location>
</feature>
<reference evidence="3" key="2">
    <citation type="submission" date="2017-05" db="UniProtKB">
        <authorList>
            <consortium name="EnsemblMetazoa"/>
        </authorList>
    </citation>
    <scope>IDENTIFICATION</scope>
</reference>
<feature type="compositionally biased region" description="Basic residues" evidence="1">
    <location>
        <begin position="190"/>
        <end position="213"/>
    </location>
</feature>
<dbReference type="SMART" id="SM00456">
    <property type="entry name" value="WW"/>
    <property type="match status" value="1"/>
</dbReference>
<evidence type="ECO:0000313" key="3">
    <source>
        <dbReference type="EnsemblMetazoa" id="Aqu2.1.41893_001"/>
    </source>
</evidence>
<feature type="region of interest" description="Disordered" evidence="1">
    <location>
        <begin position="372"/>
        <end position="418"/>
    </location>
</feature>
<reference evidence="4" key="1">
    <citation type="journal article" date="2010" name="Nature">
        <title>The Amphimedon queenslandica genome and the evolution of animal complexity.</title>
        <authorList>
            <person name="Srivastava M."/>
            <person name="Simakov O."/>
            <person name="Chapman J."/>
            <person name="Fahey B."/>
            <person name="Gauthier M.E."/>
            <person name="Mitros T."/>
            <person name="Richards G.S."/>
            <person name="Conaco C."/>
            <person name="Dacre M."/>
            <person name="Hellsten U."/>
            <person name="Larroux C."/>
            <person name="Putnam N.H."/>
            <person name="Stanke M."/>
            <person name="Adamska M."/>
            <person name="Darling A."/>
            <person name="Degnan S.M."/>
            <person name="Oakley T.H."/>
            <person name="Plachetzki D.C."/>
            <person name="Zhai Y."/>
            <person name="Adamski M."/>
            <person name="Calcino A."/>
            <person name="Cummins S.F."/>
            <person name="Goodstein D.M."/>
            <person name="Harris C."/>
            <person name="Jackson D.J."/>
            <person name="Leys S.P."/>
            <person name="Shu S."/>
            <person name="Woodcroft B.J."/>
            <person name="Vervoort M."/>
            <person name="Kosik K.S."/>
            <person name="Manning G."/>
            <person name="Degnan B.M."/>
            <person name="Rokhsar D.S."/>
        </authorList>
    </citation>
    <scope>NUCLEOTIDE SEQUENCE [LARGE SCALE GENOMIC DNA]</scope>
</reference>
<gene>
    <name evidence="3" type="primary">105315700</name>
</gene>
<dbReference type="AlphaFoldDB" id="A0A1X7VR40"/>
<dbReference type="PROSITE" id="PS50020">
    <property type="entry name" value="WW_DOMAIN_2"/>
    <property type="match status" value="1"/>
</dbReference>
<evidence type="ECO:0000259" key="2">
    <source>
        <dbReference type="PROSITE" id="PS50020"/>
    </source>
</evidence>
<proteinExistence type="predicted"/>
<feature type="compositionally biased region" description="Polar residues" evidence="1">
    <location>
        <begin position="409"/>
        <end position="418"/>
    </location>
</feature>
<sequence>MLIIETSAAGEDTTSCTASSMSTVDSSSRSQHWDGSSKKEKSDITSHNTPHSKGGGSHGTNSSTDPTVQASRGERTTSNARVHPKAELKNNEKQMSNSNHASSKSHDRKRKASNEDDESEDTWTEHKSSSGRIYFYNKRLDKSQWEKPSKGTVKKLKTQDTKVPASSSSRSTSSTQHGSGTHASSSSSKSHSHSAHKGGGTHHSSSSHHHHHRDSRDVSGPGGQSNVHHHHHQSEYNTTPRRKTDKRPSLSSSHASKANKSLTEGGVAGISSPPTTKPPSNTLSPLPQTPTSSRSLVGGVPVTPDNNMMIPPHILASYMGVVDPIGPKTPIQTYPSGWVGTGTGTPEVHPLQRAILIQNQYTTQGYQVSPHQQVISSVPTTPVQQHQSFPPPPPPPPPPSSSVHIPNAPSMNPQNVLMGYQSTPGGGGVYHYETRQQVPISSQKLKVPMSRLGAWPRPETDFPDPASLKPLPQLPSNDFYSFGLVQSWSSSIEPINKQMDSSQTESLSRTTVDVAYHCGQLAKNLLALECCRMKAVSRRTRLNDLMKTIDDIEKR</sequence>
<evidence type="ECO:0000256" key="1">
    <source>
        <dbReference type="SAM" id="MobiDB-lite"/>
    </source>
</evidence>
<feature type="compositionally biased region" description="Polar residues" evidence="1">
    <location>
        <begin position="93"/>
        <end position="102"/>
    </location>
</feature>
<dbReference type="Proteomes" id="UP000007879">
    <property type="component" value="Unassembled WGS sequence"/>
</dbReference>
<dbReference type="EnsemblMetazoa" id="XM_020003251.1">
    <property type="protein sequence ID" value="XP_019858810.1"/>
    <property type="gene ID" value="LOC105315700"/>
</dbReference>
<name>A0A1X7VR40_AMPQE</name>
<feature type="compositionally biased region" description="Pro residues" evidence="1">
    <location>
        <begin position="389"/>
        <end position="400"/>
    </location>
</feature>
<keyword evidence="4" id="KW-1185">Reference proteome</keyword>